<dbReference type="Proteomes" id="UP000765509">
    <property type="component" value="Unassembled WGS sequence"/>
</dbReference>
<proteinExistence type="predicted"/>
<evidence type="ECO:0000313" key="10">
    <source>
        <dbReference type="Proteomes" id="UP000765509"/>
    </source>
</evidence>
<feature type="domain" description="Reverse transcriptase RNase H-like" evidence="7">
    <location>
        <begin position="2"/>
        <end position="54"/>
    </location>
</feature>
<organism evidence="9 10">
    <name type="scientific">Austropuccinia psidii MF-1</name>
    <dbReference type="NCBI Taxonomy" id="1389203"/>
    <lineage>
        <taxon>Eukaryota</taxon>
        <taxon>Fungi</taxon>
        <taxon>Dikarya</taxon>
        <taxon>Basidiomycota</taxon>
        <taxon>Pucciniomycotina</taxon>
        <taxon>Pucciniomycetes</taxon>
        <taxon>Pucciniales</taxon>
        <taxon>Sphaerophragmiaceae</taxon>
        <taxon>Austropuccinia</taxon>
    </lineage>
</organism>
<keyword evidence="2" id="KW-0548">Nucleotidyltransferase</keyword>
<dbReference type="EMBL" id="AVOT02001889">
    <property type="protein sequence ID" value="MBW0468520.1"/>
    <property type="molecule type" value="Genomic_DNA"/>
</dbReference>
<keyword evidence="10" id="KW-1185">Reference proteome</keyword>
<keyword evidence="6" id="KW-0695">RNA-directed DNA polymerase</keyword>
<sequence>MECLCLVWALEKSHCYLEGTVFDIITDCNSFKSFYSMKTPNRHMLRWQISIQEYRGNIIIVHKSENIYKEVDGLSKWDLENTSENPRFCAYGLEVKDYYGFTHDWCTLIPTLELAYKTSIHSLTGKSPEMLEKDWNPSLPYDTLKQELVDIHPTARSFKIMLYKAKNYSNICMKDYFKYAEERLHQPHKPHNFKVGYLFLGSTLSLNNIKAPKKFKISFTGPFMIRELHAHNAVQLELTGELMNKHKTFHVSLIKHYSSSEKELFNLRNKPPLQILPLEEGEEKEIVEILKEMEYLVRYRNPTQEDEWLLERI</sequence>
<dbReference type="InterPro" id="IPR041373">
    <property type="entry name" value="RT_RNaseH"/>
</dbReference>
<dbReference type="SUPFAM" id="SSF56672">
    <property type="entry name" value="DNA/RNA polymerases"/>
    <property type="match status" value="1"/>
</dbReference>
<feature type="domain" description="Tf2-1-like SH3-like" evidence="8">
    <location>
        <begin position="212"/>
        <end position="257"/>
    </location>
</feature>
<dbReference type="Pfam" id="PF24626">
    <property type="entry name" value="SH3_Tf2-1"/>
    <property type="match status" value="1"/>
</dbReference>
<protein>
    <recommendedName>
        <fullName evidence="11">Reverse transcriptase RNase H-like domain-containing protein</fullName>
    </recommendedName>
</protein>
<dbReference type="GO" id="GO:0004519">
    <property type="term" value="F:endonuclease activity"/>
    <property type="evidence" value="ECO:0007669"/>
    <property type="project" value="UniProtKB-KW"/>
</dbReference>
<evidence type="ECO:0000256" key="2">
    <source>
        <dbReference type="ARBA" id="ARBA00022695"/>
    </source>
</evidence>
<evidence type="ECO:0000256" key="3">
    <source>
        <dbReference type="ARBA" id="ARBA00022722"/>
    </source>
</evidence>
<evidence type="ECO:0008006" key="11">
    <source>
        <dbReference type="Google" id="ProtNLM"/>
    </source>
</evidence>
<evidence type="ECO:0000256" key="6">
    <source>
        <dbReference type="ARBA" id="ARBA00022918"/>
    </source>
</evidence>
<dbReference type="Pfam" id="PF17917">
    <property type="entry name" value="RT_RNaseH"/>
    <property type="match status" value="1"/>
</dbReference>
<evidence type="ECO:0000256" key="1">
    <source>
        <dbReference type="ARBA" id="ARBA00022679"/>
    </source>
</evidence>
<comment type="caution">
    <text evidence="9">The sequence shown here is derived from an EMBL/GenBank/DDBJ whole genome shotgun (WGS) entry which is preliminary data.</text>
</comment>
<name>A0A9Q3GIP7_9BASI</name>
<dbReference type="GO" id="GO:0016787">
    <property type="term" value="F:hydrolase activity"/>
    <property type="evidence" value="ECO:0007669"/>
    <property type="project" value="UniProtKB-KW"/>
</dbReference>
<evidence type="ECO:0000256" key="4">
    <source>
        <dbReference type="ARBA" id="ARBA00022759"/>
    </source>
</evidence>
<reference evidence="9" key="1">
    <citation type="submission" date="2021-03" db="EMBL/GenBank/DDBJ databases">
        <title>Draft genome sequence of rust myrtle Austropuccinia psidii MF-1, a brazilian biotype.</title>
        <authorList>
            <person name="Quecine M.C."/>
            <person name="Pachon D.M.R."/>
            <person name="Bonatelli M.L."/>
            <person name="Correr F.H."/>
            <person name="Franceschini L.M."/>
            <person name="Leite T.F."/>
            <person name="Margarido G.R.A."/>
            <person name="Almeida C.A."/>
            <person name="Ferrarezi J.A."/>
            <person name="Labate C.A."/>
        </authorList>
    </citation>
    <scope>NUCLEOTIDE SEQUENCE</scope>
    <source>
        <strain evidence="9">MF-1</strain>
    </source>
</reference>
<dbReference type="InterPro" id="IPR056924">
    <property type="entry name" value="SH3_Tf2-1"/>
</dbReference>
<evidence type="ECO:0000259" key="8">
    <source>
        <dbReference type="Pfam" id="PF24626"/>
    </source>
</evidence>
<accession>A0A9Q3GIP7</accession>
<dbReference type="GO" id="GO:0003964">
    <property type="term" value="F:RNA-directed DNA polymerase activity"/>
    <property type="evidence" value="ECO:0007669"/>
    <property type="project" value="UniProtKB-KW"/>
</dbReference>
<keyword evidence="1" id="KW-0808">Transferase</keyword>
<dbReference type="InterPro" id="IPR043502">
    <property type="entry name" value="DNA/RNA_pol_sf"/>
</dbReference>
<evidence type="ECO:0000256" key="5">
    <source>
        <dbReference type="ARBA" id="ARBA00022801"/>
    </source>
</evidence>
<keyword evidence="3" id="KW-0540">Nuclease</keyword>
<keyword evidence="4" id="KW-0255">Endonuclease</keyword>
<evidence type="ECO:0000259" key="7">
    <source>
        <dbReference type="Pfam" id="PF17917"/>
    </source>
</evidence>
<evidence type="ECO:0000313" key="9">
    <source>
        <dbReference type="EMBL" id="MBW0468520.1"/>
    </source>
</evidence>
<gene>
    <name evidence="9" type="ORF">O181_008235</name>
</gene>
<dbReference type="AlphaFoldDB" id="A0A9Q3GIP7"/>
<keyword evidence="5" id="KW-0378">Hydrolase</keyword>